<feature type="chain" id="PRO_5021394688" evidence="1">
    <location>
        <begin position="30"/>
        <end position="184"/>
    </location>
</feature>
<feature type="signal peptide" evidence="1">
    <location>
        <begin position="1"/>
        <end position="29"/>
    </location>
</feature>
<keyword evidence="1" id="KW-0732">Signal</keyword>
<dbReference type="Proteomes" id="UP000318212">
    <property type="component" value="Unassembled WGS sequence"/>
</dbReference>
<dbReference type="Pfam" id="PF00300">
    <property type="entry name" value="His_Phos_1"/>
    <property type="match status" value="1"/>
</dbReference>
<dbReference type="InterPro" id="IPR013078">
    <property type="entry name" value="His_Pase_superF_clade-1"/>
</dbReference>
<protein>
    <submittedName>
        <fullName evidence="2">Histidine phosphatase family protein</fullName>
    </submittedName>
</protein>
<dbReference type="SMART" id="SM00855">
    <property type="entry name" value="PGAM"/>
    <property type="match status" value="1"/>
</dbReference>
<sequence length="184" mass="19572">MAMTMSMRTLSALACILGLVLANVGCRHAGADTTDTPSRFVVVRHAEKLAPRSDADNDPALTAAGLARADRLARSLQDADVVAVYATGYRRTQQTAAPTAAAHGLAVRTYDARASVDAYARQLRAEHAEGTVLVVGHSNTVPGIVAALCGCPVPPMSEAEYDHRYYVEFDAKGSPRMSDRPYTP</sequence>
<dbReference type="Gene3D" id="3.40.50.1240">
    <property type="entry name" value="Phosphoglycerate mutase-like"/>
    <property type="match status" value="1"/>
</dbReference>
<proteinExistence type="predicted"/>
<dbReference type="OrthoDB" id="3296006at2"/>
<keyword evidence="3" id="KW-1185">Reference proteome</keyword>
<dbReference type="SUPFAM" id="SSF53254">
    <property type="entry name" value="Phosphoglycerate mutase-like"/>
    <property type="match status" value="1"/>
</dbReference>
<reference evidence="2 3" key="1">
    <citation type="submission" date="2019-06" db="EMBL/GenBank/DDBJ databases">
        <title>Lysobacter alkalisoli sp. nov. isolated from saline soil.</title>
        <authorList>
            <person name="Sun J.-Q."/>
            <person name="Xu L."/>
        </authorList>
    </citation>
    <scope>NUCLEOTIDE SEQUENCE [LARGE SCALE GENOMIC DNA]</scope>
    <source>
        <strain evidence="2 3">JCM 31130</strain>
    </source>
</reference>
<dbReference type="CDD" id="cd07067">
    <property type="entry name" value="HP_PGM_like"/>
    <property type="match status" value="1"/>
</dbReference>
<evidence type="ECO:0000256" key="1">
    <source>
        <dbReference type="SAM" id="SignalP"/>
    </source>
</evidence>
<name>A0A507ZTG7_9GAMM</name>
<dbReference type="AlphaFoldDB" id="A0A507ZTG7"/>
<accession>A0A507ZTG7</accession>
<dbReference type="InterPro" id="IPR029033">
    <property type="entry name" value="His_PPase_superfam"/>
</dbReference>
<evidence type="ECO:0000313" key="2">
    <source>
        <dbReference type="EMBL" id="TQD40950.1"/>
    </source>
</evidence>
<gene>
    <name evidence="2" type="ORF">FKV25_13985</name>
</gene>
<comment type="caution">
    <text evidence="2">The sequence shown here is derived from an EMBL/GenBank/DDBJ whole genome shotgun (WGS) entry which is preliminary data.</text>
</comment>
<evidence type="ECO:0000313" key="3">
    <source>
        <dbReference type="Proteomes" id="UP000318212"/>
    </source>
</evidence>
<dbReference type="EMBL" id="VICE01000133">
    <property type="protein sequence ID" value="TQD40950.1"/>
    <property type="molecule type" value="Genomic_DNA"/>
</dbReference>
<organism evidence="2 3">
    <name type="scientific">Marilutibacter aestuarii</name>
    <dbReference type="NCBI Taxonomy" id="1706195"/>
    <lineage>
        <taxon>Bacteria</taxon>
        <taxon>Pseudomonadati</taxon>
        <taxon>Pseudomonadota</taxon>
        <taxon>Gammaproteobacteria</taxon>
        <taxon>Lysobacterales</taxon>
        <taxon>Lysobacteraceae</taxon>
        <taxon>Marilutibacter</taxon>
    </lineage>
</organism>